<keyword evidence="3 5" id="KW-0699">rRNA-binding</keyword>
<comment type="similarity">
    <text evidence="5">Belongs to the DarP family.</text>
</comment>
<keyword evidence="1 5" id="KW-0963">Cytoplasm</keyword>
<evidence type="ECO:0000256" key="2">
    <source>
        <dbReference type="ARBA" id="ARBA00022517"/>
    </source>
</evidence>
<evidence type="ECO:0000256" key="5">
    <source>
        <dbReference type="HAMAP-Rule" id="MF_00765"/>
    </source>
</evidence>
<keyword evidence="8" id="KW-1185">Reference proteome</keyword>
<dbReference type="PIRSF" id="PIRSF016183">
    <property type="entry name" value="UCP016183"/>
    <property type="match status" value="1"/>
</dbReference>
<organism evidence="7 8">
    <name type="scientific">Aquitalea magnusonii</name>
    <dbReference type="NCBI Taxonomy" id="332411"/>
    <lineage>
        <taxon>Bacteria</taxon>
        <taxon>Pseudomonadati</taxon>
        <taxon>Pseudomonadota</taxon>
        <taxon>Betaproteobacteria</taxon>
        <taxon>Neisseriales</taxon>
        <taxon>Chromobacteriaceae</taxon>
        <taxon>Aquitalea</taxon>
    </lineage>
</organism>
<keyword evidence="4 5" id="KW-0694">RNA-binding</keyword>
<comment type="caution">
    <text evidence="7">The sequence shown here is derived from an EMBL/GenBank/DDBJ whole genome shotgun (WGS) entry which is preliminary data.</text>
</comment>
<dbReference type="InterPro" id="IPR006839">
    <property type="entry name" value="DarP"/>
</dbReference>
<dbReference type="PANTHER" id="PTHR38101">
    <property type="entry name" value="UPF0307 PROTEIN YJGA"/>
    <property type="match status" value="1"/>
</dbReference>
<dbReference type="GO" id="GO:0019843">
    <property type="term" value="F:rRNA binding"/>
    <property type="evidence" value="ECO:0007669"/>
    <property type="project" value="UniProtKB-UniRule"/>
</dbReference>
<evidence type="ECO:0000313" key="8">
    <source>
        <dbReference type="Proteomes" id="UP000248395"/>
    </source>
</evidence>
<dbReference type="AlphaFoldDB" id="A0A318JQL0"/>
<accession>A0A318JQL0</accession>
<dbReference type="RefSeq" id="WP_059287362.1">
    <property type="nucleotide sequence ID" value="NZ_LNQU01000202.1"/>
</dbReference>
<dbReference type="CDD" id="cd16331">
    <property type="entry name" value="YjgA-like"/>
    <property type="match status" value="1"/>
</dbReference>
<dbReference type="GO" id="GO:0005829">
    <property type="term" value="C:cytosol"/>
    <property type="evidence" value="ECO:0007669"/>
    <property type="project" value="TreeGrafter"/>
</dbReference>
<comment type="subcellular location">
    <subcellularLocation>
        <location evidence="5">Cytoplasm</location>
    </subcellularLocation>
    <text evidence="5">Associates with late stage pre-50S ribosomal subunits.</text>
</comment>
<protein>
    <recommendedName>
        <fullName evidence="5">Dual-action ribosomal maturation protein DarP</fullName>
    </recommendedName>
    <alternativeName>
        <fullName evidence="5">Large ribosomal subunit assembly factor DarP</fullName>
    </alternativeName>
</protein>
<keyword evidence="2 5" id="KW-0690">Ribosome biogenesis</keyword>
<dbReference type="SUPFAM" id="SSF158710">
    <property type="entry name" value="PSPTO4464-like"/>
    <property type="match status" value="1"/>
</dbReference>
<sequence>MTDYQDDSLPDGMISKSQRKRNMDALQDLGKELVELSKDTLKKMQLPEDLLTAILDYKRFTAHGALRRQLQYIGKLMRDIDAEPIRQYLLVIKGESSEHIAWQHLLERWRERLMSDDKMSATFINEFPGVDPQQLRTLIRNARKEQAENKPPKSFRLLFQLIKQAIPEPGKPRVQQDEQAHEYGEDE</sequence>
<dbReference type="Pfam" id="PF04751">
    <property type="entry name" value="DarP"/>
    <property type="match status" value="1"/>
</dbReference>
<dbReference type="InterPro" id="IPR023153">
    <property type="entry name" value="DarP_sf"/>
</dbReference>
<dbReference type="HAMAP" id="MF_00765">
    <property type="entry name" value="DarP"/>
    <property type="match status" value="1"/>
</dbReference>
<dbReference type="GO" id="GO:0043022">
    <property type="term" value="F:ribosome binding"/>
    <property type="evidence" value="ECO:0007669"/>
    <property type="project" value="UniProtKB-UniRule"/>
</dbReference>
<dbReference type="EMBL" id="QJKC01000002">
    <property type="protein sequence ID" value="PXX50538.1"/>
    <property type="molecule type" value="Genomic_DNA"/>
</dbReference>
<dbReference type="Gene3D" id="1.10.60.30">
    <property type="entry name" value="PSPTO4464-like domains"/>
    <property type="match status" value="2"/>
</dbReference>
<feature type="region of interest" description="Disordered" evidence="6">
    <location>
        <begin position="167"/>
        <end position="187"/>
    </location>
</feature>
<evidence type="ECO:0000313" key="7">
    <source>
        <dbReference type="EMBL" id="PXX50538.1"/>
    </source>
</evidence>
<evidence type="ECO:0000256" key="4">
    <source>
        <dbReference type="ARBA" id="ARBA00022884"/>
    </source>
</evidence>
<dbReference type="PANTHER" id="PTHR38101:SF1">
    <property type="entry name" value="UPF0307 PROTEIN YJGA"/>
    <property type="match status" value="1"/>
</dbReference>
<feature type="compositionally biased region" description="Basic and acidic residues" evidence="6">
    <location>
        <begin position="170"/>
        <end position="187"/>
    </location>
</feature>
<proteinExistence type="inferred from homology"/>
<evidence type="ECO:0000256" key="3">
    <source>
        <dbReference type="ARBA" id="ARBA00022730"/>
    </source>
</evidence>
<evidence type="ECO:0000256" key="6">
    <source>
        <dbReference type="SAM" id="MobiDB-lite"/>
    </source>
</evidence>
<reference evidence="7 8" key="1">
    <citation type="submission" date="2018-05" db="EMBL/GenBank/DDBJ databases">
        <title>Genomic Encyclopedia of Type Strains, Phase IV (KMG-IV): sequencing the most valuable type-strain genomes for metagenomic binning, comparative biology and taxonomic classification.</title>
        <authorList>
            <person name="Goeker M."/>
        </authorList>
    </citation>
    <scope>NUCLEOTIDE SEQUENCE [LARGE SCALE GENOMIC DNA]</scope>
    <source>
        <strain evidence="7 8">DSM 25134</strain>
    </source>
</reference>
<dbReference type="OrthoDB" id="5293604at2"/>
<name>A0A318JQL0_9NEIS</name>
<dbReference type="Proteomes" id="UP000248395">
    <property type="component" value="Unassembled WGS sequence"/>
</dbReference>
<dbReference type="NCBIfam" id="NF003593">
    <property type="entry name" value="PRK05255.1-1"/>
    <property type="match status" value="1"/>
</dbReference>
<comment type="function">
    <text evidence="5">Member of a network of 50S ribosomal subunit biogenesis factors which assembles along the 30S-50S interface, preventing incorrect 23S rRNA structures from forming. Promotes peptidyl transferase center (PTC) maturation.</text>
</comment>
<gene>
    <name evidence="5" type="primary">darP</name>
    <name evidence="7" type="ORF">DFR38_102195</name>
</gene>
<evidence type="ECO:0000256" key="1">
    <source>
        <dbReference type="ARBA" id="ARBA00022490"/>
    </source>
</evidence>
<dbReference type="GO" id="GO:1902626">
    <property type="term" value="P:assembly of large subunit precursor of preribosome"/>
    <property type="evidence" value="ECO:0007669"/>
    <property type="project" value="UniProtKB-UniRule"/>
</dbReference>